<dbReference type="AlphaFoldDB" id="A0A381VXZ0"/>
<dbReference type="Gene3D" id="3.40.50.1820">
    <property type="entry name" value="alpha/beta hydrolase"/>
    <property type="match status" value="1"/>
</dbReference>
<dbReference type="Pfam" id="PF01738">
    <property type="entry name" value="DLH"/>
    <property type="match status" value="1"/>
</dbReference>
<dbReference type="EMBL" id="UINC01010123">
    <property type="protein sequence ID" value="SVA45156.1"/>
    <property type="molecule type" value="Genomic_DNA"/>
</dbReference>
<reference evidence="2" key="1">
    <citation type="submission" date="2018-05" db="EMBL/GenBank/DDBJ databases">
        <authorList>
            <person name="Lanie J.A."/>
            <person name="Ng W.-L."/>
            <person name="Kazmierczak K.M."/>
            <person name="Andrzejewski T.M."/>
            <person name="Davidsen T.M."/>
            <person name="Wayne K.J."/>
            <person name="Tettelin H."/>
            <person name="Glass J.I."/>
            <person name="Rusch D."/>
            <person name="Podicherti R."/>
            <person name="Tsui H.-C.T."/>
            <person name="Winkler M.E."/>
        </authorList>
    </citation>
    <scope>NUCLEOTIDE SEQUENCE</scope>
</reference>
<sequence>MTIKSQTLSYTADGDGLTGYMAYDDNSQSPRPGVMVIHEWWGLDDYIRTRADRLAELGYTALAIDMYGNGATADSPDEAGAMMNAVLGNMETGTSRLRAAHEVLCGQSVVDETRTAAIGYCFGGAMVLHMARIGMPLKAVVSFHGALGSFHTPTPGEIKSRILVCHGAKDSLVPDSDIESFNAEMATAQADVKFESYEGALHGFTNPEATERGQSYGLPLAYDQRADEASWSEMKALFNEVF</sequence>
<proteinExistence type="predicted"/>
<feature type="domain" description="Dienelactone hydrolase" evidence="1">
    <location>
        <begin position="18"/>
        <end position="241"/>
    </location>
</feature>
<evidence type="ECO:0000259" key="1">
    <source>
        <dbReference type="Pfam" id="PF01738"/>
    </source>
</evidence>
<dbReference type="PANTHER" id="PTHR22946:SF0">
    <property type="entry name" value="DIENELACTONE HYDROLASE DOMAIN-CONTAINING PROTEIN"/>
    <property type="match status" value="1"/>
</dbReference>
<organism evidence="2">
    <name type="scientific">marine metagenome</name>
    <dbReference type="NCBI Taxonomy" id="408172"/>
    <lineage>
        <taxon>unclassified sequences</taxon>
        <taxon>metagenomes</taxon>
        <taxon>ecological metagenomes</taxon>
    </lineage>
</organism>
<dbReference type="InterPro" id="IPR029058">
    <property type="entry name" value="AB_hydrolase_fold"/>
</dbReference>
<evidence type="ECO:0000313" key="2">
    <source>
        <dbReference type="EMBL" id="SVA45156.1"/>
    </source>
</evidence>
<dbReference type="InterPro" id="IPR002925">
    <property type="entry name" value="Dienelactn_hydro"/>
</dbReference>
<accession>A0A381VXZ0</accession>
<gene>
    <name evidence="2" type="ORF">METZ01_LOCUS98010</name>
</gene>
<protein>
    <recommendedName>
        <fullName evidence="1">Dienelactone hydrolase domain-containing protein</fullName>
    </recommendedName>
</protein>
<dbReference type="PANTHER" id="PTHR22946">
    <property type="entry name" value="DIENELACTONE HYDROLASE DOMAIN-CONTAINING PROTEIN-RELATED"/>
    <property type="match status" value="1"/>
</dbReference>
<dbReference type="GO" id="GO:0016787">
    <property type="term" value="F:hydrolase activity"/>
    <property type="evidence" value="ECO:0007669"/>
    <property type="project" value="InterPro"/>
</dbReference>
<dbReference type="SUPFAM" id="SSF53474">
    <property type="entry name" value="alpha/beta-Hydrolases"/>
    <property type="match status" value="1"/>
</dbReference>
<name>A0A381VXZ0_9ZZZZ</name>
<dbReference type="InterPro" id="IPR050261">
    <property type="entry name" value="FrsA_esterase"/>
</dbReference>